<accession>N1PK31</accession>
<dbReference type="HOGENOM" id="CLU_015321_0_0_1"/>
<dbReference type="PANTHER" id="PTHR38120">
    <property type="entry name" value="EXPRESSED PROTEIN"/>
    <property type="match status" value="1"/>
</dbReference>
<organism evidence="3 4">
    <name type="scientific">Dothistroma septosporum (strain NZE10 / CBS 128990)</name>
    <name type="common">Red band needle blight fungus</name>
    <name type="synonym">Mycosphaerella pini</name>
    <dbReference type="NCBI Taxonomy" id="675120"/>
    <lineage>
        <taxon>Eukaryota</taxon>
        <taxon>Fungi</taxon>
        <taxon>Dikarya</taxon>
        <taxon>Ascomycota</taxon>
        <taxon>Pezizomycotina</taxon>
        <taxon>Dothideomycetes</taxon>
        <taxon>Dothideomycetidae</taxon>
        <taxon>Mycosphaerellales</taxon>
        <taxon>Mycosphaerellaceae</taxon>
        <taxon>Dothistroma</taxon>
    </lineage>
</organism>
<dbReference type="eggNOG" id="ENOG502QVZ5">
    <property type="taxonomic scope" value="Eukaryota"/>
</dbReference>
<feature type="compositionally biased region" description="Low complexity" evidence="2">
    <location>
        <begin position="220"/>
        <end position="232"/>
    </location>
</feature>
<dbReference type="OrthoDB" id="2121319at2759"/>
<feature type="region of interest" description="Disordered" evidence="2">
    <location>
        <begin position="417"/>
        <end position="714"/>
    </location>
</feature>
<protein>
    <submittedName>
        <fullName evidence="3">Uncharacterized protein</fullName>
    </submittedName>
</protein>
<dbReference type="OMA" id="METIYEA"/>
<evidence type="ECO:0000256" key="1">
    <source>
        <dbReference type="SAM" id="Coils"/>
    </source>
</evidence>
<feature type="region of interest" description="Disordered" evidence="2">
    <location>
        <begin position="1"/>
        <end position="98"/>
    </location>
</feature>
<dbReference type="Proteomes" id="UP000016933">
    <property type="component" value="Unassembled WGS sequence"/>
</dbReference>
<feature type="region of interest" description="Disordered" evidence="2">
    <location>
        <begin position="172"/>
        <end position="262"/>
    </location>
</feature>
<feature type="coiled-coil region" evidence="1">
    <location>
        <begin position="262"/>
        <end position="314"/>
    </location>
</feature>
<feature type="compositionally biased region" description="Polar residues" evidence="2">
    <location>
        <begin position="561"/>
        <end position="578"/>
    </location>
</feature>
<dbReference type="EMBL" id="KB446541">
    <property type="protein sequence ID" value="EME42752.1"/>
    <property type="molecule type" value="Genomic_DNA"/>
</dbReference>
<dbReference type="PANTHER" id="PTHR38120:SF1">
    <property type="entry name" value="M PROTEIN, SEROTYPE 2.1"/>
    <property type="match status" value="1"/>
</dbReference>
<sequence>MSAASTPNRRGAPGALAGRRTPTATTTSSSGSTSGPPSRSPSRPTTASSGSSTPMNNLNRTQSKRGTPLPPRSAAAIGRKQSTASDPAEEDAKAEMQAKMEELQQKLQEAELAHQEARKQAAVLEMKLDEALKEQGMLEERVQEHTERNEELENEKKDSLRARREMEQIYESEKVAANKEKEEALAREEEMQQAMQRLKETLAQREIRAGVEDERRPFMSRQSSANARSSNPSPNPDGSDRQFAPASMNRSDSTSRSNSKLVMQKDKVIESLRLELADAEMKLIEVDHKGGGHLQDLQKQVYDLKMQNARLMEENESFQVMLTEKTIAGDFHLAPPSTMISRPPSRRQEDHAAGGKSLADELENHGDSDGEDGEQPKQLRAEVNSLKDANKALTLYINNIISRLLQHDQFEAILDKTPDLMAGPGPGPASRRLDTDNDIPPPPPPKDEQPSLLQRAKSVMGGKARPRPLSQTLNIAEIDPPLLTPSLEPPRTEDPNTAPRVPIGRSNSKRAGSGHRRANSEWPAASLVSNMYRSGTPQTGPLSPPLGSPTGRNSFFGGNMRQLSSSSNVPTISETTDTAGKENTGPQRDSKMSEIRSNRNSIQSNIAGGGGFEGLGDNVQENGIAHERSNPSSPPRSTTSSGDKDGKGPSGAIMMGSKPRPLRLVQEAKDEDAAKKQANRGSWFGFMNQGLKAPTGGAGGIFGQRSNSGDPPAS</sequence>
<proteinExistence type="predicted"/>
<name>N1PK31_DOTSN</name>
<keyword evidence="4" id="KW-1185">Reference proteome</keyword>
<feature type="compositionally biased region" description="Low complexity" evidence="2">
    <location>
        <begin position="9"/>
        <end position="54"/>
    </location>
</feature>
<feature type="compositionally biased region" description="Polar residues" evidence="2">
    <location>
        <begin position="704"/>
        <end position="714"/>
    </location>
</feature>
<feature type="compositionally biased region" description="Basic and acidic residues" evidence="2">
    <location>
        <begin position="346"/>
        <end position="376"/>
    </location>
</feature>
<evidence type="ECO:0000256" key="2">
    <source>
        <dbReference type="SAM" id="MobiDB-lite"/>
    </source>
</evidence>
<feature type="compositionally biased region" description="Basic and acidic residues" evidence="2">
    <location>
        <begin position="172"/>
        <end position="190"/>
    </location>
</feature>
<feature type="compositionally biased region" description="Basic and acidic residues" evidence="2">
    <location>
        <begin position="588"/>
        <end position="597"/>
    </location>
</feature>
<feature type="region of interest" description="Disordered" evidence="2">
    <location>
        <begin position="140"/>
        <end position="160"/>
    </location>
</feature>
<evidence type="ECO:0000313" key="4">
    <source>
        <dbReference type="Proteomes" id="UP000016933"/>
    </source>
</evidence>
<feature type="compositionally biased region" description="Polar residues" evidence="2">
    <location>
        <begin position="248"/>
        <end position="261"/>
    </location>
</feature>
<evidence type="ECO:0000313" key="3">
    <source>
        <dbReference type="EMBL" id="EME42752.1"/>
    </source>
</evidence>
<dbReference type="AlphaFoldDB" id="N1PK31"/>
<feature type="region of interest" description="Disordered" evidence="2">
    <location>
        <begin position="333"/>
        <end position="376"/>
    </location>
</feature>
<reference evidence="4" key="1">
    <citation type="journal article" date="2012" name="PLoS Genet.">
        <title>The genomes of the fungal plant pathogens Cladosporium fulvum and Dothistroma septosporum reveal adaptation to different hosts and lifestyles but also signatures of common ancestry.</title>
        <authorList>
            <person name="de Wit P.J.G.M."/>
            <person name="van der Burgt A."/>
            <person name="Oekmen B."/>
            <person name="Stergiopoulos I."/>
            <person name="Abd-Elsalam K.A."/>
            <person name="Aerts A.L."/>
            <person name="Bahkali A.H."/>
            <person name="Beenen H.G."/>
            <person name="Chettri P."/>
            <person name="Cox M.P."/>
            <person name="Datema E."/>
            <person name="de Vries R.P."/>
            <person name="Dhillon B."/>
            <person name="Ganley A.R."/>
            <person name="Griffiths S.A."/>
            <person name="Guo Y."/>
            <person name="Hamelin R.C."/>
            <person name="Henrissat B."/>
            <person name="Kabir M.S."/>
            <person name="Jashni M.K."/>
            <person name="Kema G."/>
            <person name="Klaubauf S."/>
            <person name="Lapidus A."/>
            <person name="Levasseur A."/>
            <person name="Lindquist E."/>
            <person name="Mehrabi R."/>
            <person name="Ohm R.A."/>
            <person name="Owen T.J."/>
            <person name="Salamov A."/>
            <person name="Schwelm A."/>
            <person name="Schijlen E."/>
            <person name="Sun H."/>
            <person name="van den Burg H.A."/>
            <person name="van Ham R.C.H.J."/>
            <person name="Zhang S."/>
            <person name="Goodwin S.B."/>
            <person name="Grigoriev I.V."/>
            <person name="Collemare J."/>
            <person name="Bradshaw R.E."/>
        </authorList>
    </citation>
    <scope>NUCLEOTIDE SEQUENCE [LARGE SCALE GENOMIC DNA]</scope>
    <source>
        <strain evidence="4">NZE10 / CBS 128990</strain>
    </source>
</reference>
<feature type="compositionally biased region" description="Polar residues" evidence="2">
    <location>
        <begin position="55"/>
        <end position="65"/>
    </location>
</feature>
<gene>
    <name evidence="3" type="ORF">DOTSEDRAFT_73522</name>
</gene>
<keyword evidence="1" id="KW-0175">Coiled coil</keyword>
<reference evidence="3 4" key="2">
    <citation type="journal article" date="2012" name="PLoS Pathog.">
        <title>Diverse lifestyles and strategies of plant pathogenesis encoded in the genomes of eighteen Dothideomycetes fungi.</title>
        <authorList>
            <person name="Ohm R.A."/>
            <person name="Feau N."/>
            <person name="Henrissat B."/>
            <person name="Schoch C.L."/>
            <person name="Horwitz B.A."/>
            <person name="Barry K.W."/>
            <person name="Condon B.J."/>
            <person name="Copeland A.C."/>
            <person name="Dhillon B."/>
            <person name="Glaser F."/>
            <person name="Hesse C.N."/>
            <person name="Kosti I."/>
            <person name="LaButti K."/>
            <person name="Lindquist E.A."/>
            <person name="Lucas S."/>
            <person name="Salamov A.A."/>
            <person name="Bradshaw R.E."/>
            <person name="Ciuffetti L."/>
            <person name="Hamelin R.C."/>
            <person name="Kema G.H.J."/>
            <person name="Lawrence C."/>
            <person name="Scott J.A."/>
            <person name="Spatafora J.W."/>
            <person name="Turgeon B.G."/>
            <person name="de Wit P.J.G.M."/>
            <person name="Zhong S."/>
            <person name="Goodwin S.B."/>
            <person name="Grigoriev I.V."/>
        </authorList>
    </citation>
    <scope>NUCLEOTIDE SEQUENCE [LARGE SCALE GENOMIC DNA]</scope>
    <source>
        <strain evidence="4">NZE10 / CBS 128990</strain>
    </source>
</reference>
<feature type="compositionally biased region" description="Basic and acidic residues" evidence="2">
    <location>
        <begin position="666"/>
        <end position="675"/>
    </location>
</feature>
<feature type="compositionally biased region" description="Basic and acidic residues" evidence="2">
    <location>
        <begin position="197"/>
        <end position="217"/>
    </location>
</feature>
<dbReference type="STRING" id="675120.N1PK31"/>